<gene>
    <name evidence="1" type="ORF">H0A61_01551</name>
</gene>
<reference evidence="1" key="1">
    <citation type="submission" date="2020-07" db="EMBL/GenBank/DDBJ databases">
        <title>Koleobacter methoxysyntrophicus gen. nov., sp. nov., a novel anaerobic bacterium isolated from deep subsurface oil field and proposal of Koleobacterales ord. nov. in the phylum Firmicutes.</title>
        <authorList>
            <person name="Sakamoto S."/>
            <person name="Tamaki H."/>
        </authorList>
    </citation>
    <scope>NUCLEOTIDE SEQUENCE</scope>
    <source>
        <strain evidence="1">NRmbB1</strain>
    </source>
</reference>
<evidence type="ECO:0000313" key="1">
    <source>
        <dbReference type="EMBL" id="QSQ09192.1"/>
    </source>
</evidence>
<dbReference type="EMBL" id="CP059066">
    <property type="protein sequence ID" value="QSQ09192.1"/>
    <property type="molecule type" value="Genomic_DNA"/>
</dbReference>
<accession>A0A8A0RMT2</accession>
<proteinExistence type="predicted"/>
<name>A0A8A0RMT2_9FIRM</name>
<dbReference type="RefSeq" id="WP_206706550.1">
    <property type="nucleotide sequence ID" value="NZ_CP059066.1"/>
</dbReference>
<dbReference type="AlphaFoldDB" id="A0A8A0RMT2"/>
<protein>
    <recommendedName>
        <fullName evidence="3">Cyclic lactone autoinducer peptide</fullName>
    </recommendedName>
</protein>
<sequence length="43" mass="4905">MKKLIKLAFVFFAAFLTLIAQINAVSACSFLWYQPELPNSLKK</sequence>
<keyword evidence="2" id="KW-1185">Reference proteome</keyword>
<dbReference type="KEGG" id="kme:H0A61_01551"/>
<dbReference type="PROSITE" id="PS51257">
    <property type="entry name" value="PROKAR_LIPOPROTEIN"/>
    <property type="match status" value="1"/>
</dbReference>
<organism evidence="1 2">
    <name type="scientific">Koleobacter methoxysyntrophicus</name>
    <dbReference type="NCBI Taxonomy" id="2751313"/>
    <lineage>
        <taxon>Bacteria</taxon>
        <taxon>Bacillati</taxon>
        <taxon>Bacillota</taxon>
        <taxon>Clostridia</taxon>
        <taxon>Koleobacterales</taxon>
        <taxon>Koleobacteraceae</taxon>
        <taxon>Koleobacter</taxon>
    </lineage>
</organism>
<dbReference type="Proteomes" id="UP000662904">
    <property type="component" value="Chromosome"/>
</dbReference>
<evidence type="ECO:0000313" key="2">
    <source>
        <dbReference type="Proteomes" id="UP000662904"/>
    </source>
</evidence>
<dbReference type="NCBIfam" id="TIGR04223">
    <property type="entry name" value="quorum_AgrD"/>
    <property type="match status" value="1"/>
</dbReference>
<dbReference type="InterPro" id="IPR009229">
    <property type="entry name" value="AgrD"/>
</dbReference>
<evidence type="ECO:0008006" key="3">
    <source>
        <dbReference type="Google" id="ProtNLM"/>
    </source>
</evidence>